<feature type="region of interest" description="Disordered" evidence="1">
    <location>
        <begin position="17"/>
        <end position="45"/>
    </location>
</feature>
<organism evidence="2 3">
    <name type="scientific">Diversispora epigaea</name>
    <dbReference type="NCBI Taxonomy" id="1348612"/>
    <lineage>
        <taxon>Eukaryota</taxon>
        <taxon>Fungi</taxon>
        <taxon>Fungi incertae sedis</taxon>
        <taxon>Mucoromycota</taxon>
        <taxon>Glomeromycotina</taxon>
        <taxon>Glomeromycetes</taxon>
        <taxon>Diversisporales</taxon>
        <taxon>Diversisporaceae</taxon>
        <taxon>Diversispora</taxon>
    </lineage>
</organism>
<sequence length="190" mass="21584">MLIYRFDDDINGDLNFPQDDTNEDLNLQQGGKGTGKRMTKKSDEIGEQDVPKVTTIQVQLLGHKLSPITDAKRGILSSIIKKDTILATNHDEDSNTVVNRVVIIVIDPSDYSHFAFDWAVKNFLRKETDLDVNVRPISRTPIPYAMGPKYPDFNEILITLDSQQRQENHTLLHEFASKLKAEKNAARFCE</sequence>
<dbReference type="EMBL" id="PQFF01000031">
    <property type="protein sequence ID" value="RHZ87553.1"/>
    <property type="molecule type" value="Genomic_DNA"/>
</dbReference>
<accession>A0A397JRL9</accession>
<gene>
    <name evidence="2" type="ORF">Glove_33g11</name>
</gene>
<dbReference type="Gene3D" id="3.40.50.620">
    <property type="entry name" value="HUPs"/>
    <property type="match status" value="1"/>
</dbReference>
<proteinExistence type="predicted"/>
<keyword evidence="3" id="KW-1185">Reference proteome</keyword>
<evidence type="ECO:0000313" key="2">
    <source>
        <dbReference type="EMBL" id="RHZ87553.1"/>
    </source>
</evidence>
<evidence type="ECO:0000256" key="1">
    <source>
        <dbReference type="SAM" id="MobiDB-lite"/>
    </source>
</evidence>
<protein>
    <submittedName>
        <fullName evidence="2">Uncharacterized protein</fullName>
    </submittedName>
</protein>
<name>A0A397JRL9_9GLOM</name>
<dbReference type="AlphaFoldDB" id="A0A397JRL9"/>
<comment type="caution">
    <text evidence="2">The sequence shown here is derived from an EMBL/GenBank/DDBJ whole genome shotgun (WGS) entry which is preliminary data.</text>
</comment>
<reference evidence="2 3" key="1">
    <citation type="submission" date="2018-08" db="EMBL/GenBank/DDBJ databases">
        <title>Genome and evolution of the arbuscular mycorrhizal fungus Diversispora epigaea (formerly Glomus versiforme) and its bacterial endosymbionts.</title>
        <authorList>
            <person name="Sun X."/>
            <person name="Fei Z."/>
            <person name="Harrison M."/>
        </authorList>
    </citation>
    <scope>NUCLEOTIDE SEQUENCE [LARGE SCALE GENOMIC DNA]</scope>
    <source>
        <strain evidence="2 3">IT104</strain>
    </source>
</reference>
<dbReference type="Proteomes" id="UP000266861">
    <property type="component" value="Unassembled WGS sequence"/>
</dbReference>
<dbReference type="OrthoDB" id="843225at2759"/>
<dbReference type="STRING" id="1348612.A0A397JRL9"/>
<dbReference type="InterPro" id="IPR014729">
    <property type="entry name" value="Rossmann-like_a/b/a_fold"/>
</dbReference>
<evidence type="ECO:0000313" key="3">
    <source>
        <dbReference type="Proteomes" id="UP000266861"/>
    </source>
</evidence>